<dbReference type="GO" id="GO:0005524">
    <property type="term" value="F:ATP binding"/>
    <property type="evidence" value="ECO:0007669"/>
    <property type="project" value="UniProtKB-KW"/>
</dbReference>
<feature type="domain" description="PD-(D/E)XK endonuclease-like" evidence="9">
    <location>
        <begin position="4"/>
        <end position="185"/>
    </location>
</feature>
<feature type="compositionally biased region" description="Acidic residues" evidence="8">
    <location>
        <begin position="576"/>
        <end position="590"/>
    </location>
</feature>
<protein>
    <submittedName>
        <fullName evidence="10">NTP-binding protein</fullName>
    </submittedName>
</protein>
<feature type="compositionally biased region" description="Acidic residues" evidence="8">
    <location>
        <begin position="521"/>
        <end position="531"/>
    </location>
</feature>
<feature type="region of interest" description="Disordered" evidence="8">
    <location>
        <begin position="505"/>
        <end position="660"/>
    </location>
</feature>
<organism evidence="10 11">
    <name type="scientific">Aerococcus viridans</name>
    <dbReference type="NCBI Taxonomy" id="1377"/>
    <lineage>
        <taxon>Bacteria</taxon>
        <taxon>Bacillati</taxon>
        <taxon>Bacillota</taxon>
        <taxon>Bacilli</taxon>
        <taxon>Lactobacillales</taxon>
        <taxon>Aerococcaceae</taxon>
        <taxon>Aerococcus</taxon>
    </lineage>
</organism>
<evidence type="ECO:0000256" key="1">
    <source>
        <dbReference type="ARBA" id="ARBA00022741"/>
    </source>
</evidence>
<evidence type="ECO:0000313" key="10">
    <source>
        <dbReference type="EMBL" id="PNL90858.1"/>
    </source>
</evidence>
<dbReference type="RefSeq" id="WP_083067634.1">
    <property type="nucleotide sequence ID" value="NZ_NBTM02000001.1"/>
</dbReference>
<accession>A0A2J9PKL4</accession>
<dbReference type="GO" id="GO:0006281">
    <property type="term" value="P:DNA repair"/>
    <property type="evidence" value="ECO:0007669"/>
    <property type="project" value="UniProtKB-KW"/>
</dbReference>
<dbReference type="Gene3D" id="3.90.320.10">
    <property type="match status" value="1"/>
</dbReference>
<dbReference type="EMBL" id="NBTM02000001">
    <property type="protein sequence ID" value="PNL90858.1"/>
    <property type="molecule type" value="Genomic_DNA"/>
</dbReference>
<proteinExistence type="predicted"/>
<evidence type="ECO:0000256" key="8">
    <source>
        <dbReference type="SAM" id="MobiDB-lite"/>
    </source>
</evidence>
<evidence type="ECO:0000256" key="6">
    <source>
        <dbReference type="ARBA" id="ARBA00023125"/>
    </source>
</evidence>
<evidence type="ECO:0000259" key="9">
    <source>
        <dbReference type="Pfam" id="PF12705"/>
    </source>
</evidence>
<gene>
    <name evidence="10" type="ORF">A6J77_000675</name>
</gene>
<evidence type="ECO:0000256" key="2">
    <source>
        <dbReference type="ARBA" id="ARBA00022763"/>
    </source>
</evidence>
<keyword evidence="6" id="KW-0238">DNA-binding</keyword>
<dbReference type="GO" id="GO:0016787">
    <property type="term" value="F:hydrolase activity"/>
    <property type="evidence" value="ECO:0007669"/>
    <property type="project" value="UniProtKB-KW"/>
</dbReference>
<feature type="compositionally biased region" description="Acidic residues" evidence="8">
    <location>
        <begin position="639"/>
        <end position="648"/>
    </location>
</feature>
<dbReference type="AlphaFoldDB" id="A0A2J9PKL4"/>
<dbReference type="InterPro" id="IPR038726">
    <property type="entry name" value="PDDEXK_AddAB-type"/>
</dbReference>
<feature type="compositionally biased region" description="Acidic residues" evidence="8">
    <location>
        <begin position="605"/>
        <end position="625"/>
    </location>
</feature>
<dbReference type="InterPro" id="IPR011604">
    <property type="entry name" value="PDDEXK-like_dom_sf"/>
</dbReference>
<dbReference type="Pfam" id="PF12705">
    <property type="entry name" value="PDDEXK_1"/>
    <property type="match status" value="1"/>
</dbReference>
<keyword evidence="3" id="KW-0378">Hydrolase</keyword>
<keyword evidence="4" id="KW-0347">Helicase</keyword>
<keyword evidence="5" id="KW-0067">ATP-binding</keyword>
<dbReference type="Proteomes" id="UP000192813">
    <property type="component" value="Unassembled WGS sequence"/>
</dbReference>
<evidence type="ECO:0000256" key="4">
    <source>
        <dbReference type="ARBA" id="ARBA00022806"/>
    </source>
</evidence>
<keyword evidence="2" id="KW-0227">DNA damage</keyword>
<feature type="compositionally biased region" description="Basic and acidic residues" evidence="8">
    <location>
        <begin position="505"/>
        <end position="520"/>
    </location>
</feature>
<feature type="compositionally biased region" description="Acidic residues" evidence="8">
    <location>
        <begin position="548"/>
        <end position="564"/>
    </location>
</feature>
<dbReference type="GO" id="GO:0004386">
    <property type="term" value="F:helicase activity"/>
    <property type="evidence" value="ECO:0007669"/>
    <property type="project" value="UniProtKB-KW"/>
</dbReference>
<keyword evidence="7" id="KW-0234">DNA repair</keyword>
<reference evidence="11" key="1">
    <citation type="submission" date="2017-12" db="EMBL/GenBank/DDBJ databases">
        <title>FDA dAtabase for Regulatory Grade micrObial Sequences (FDA-ARGOS): Supporting development and validation of Infectious Disease Dx tests.</title>
        <authorList>
            <person name="Hoffmann M."/>
            <person name="Allard M."/>
            <person name="Evans P."/>
            <person name="Brown E."/>
            <person name="Tallon L."/>
            <person name="Sadzewicz L."/>
            <person name="Sengamalay N."/>
            <person name="Ott S."/>
            <person name="Godinez A."/>
            <person name="Nagaraj S."/>
            <person name="Vavikolanu K."/>
            <person name="Aluvathingal J."/>
            <person name="Nadendla S."/>
            <person name="Sichtig H."/>
        </authorList>
    </citation>
    <scope>NUCLEOTIDE SEQUENCE [LARGE SCALE GENOMIC DNA]</scope>
    <source>
        <strain evidence="11">FDAARGOS_249</strain>
    </source>
</reference>
<evidence type="ECO:0000256" key="5">
    <source>
        <dbReference type="ARBA" id="ARBA00022840"/>
    </source>
</evidence>
<feature type="compositionally biased region" description="Basic residues" evidence="8">
    <location>
        <begin position="651"/>
        <end position="660"/>
    </location>
</feature>
<keyword evidence="1" id="KW-0547">Nucleotide-binding</keyword>
<dbReference type="GO" id="GO:0003677">
    <property type="term" value="F:DNA binding"/>
    <property type="evidence" value="ECO:0007669"/>
    <property type="project" value="UniProtKB-KW"/>
</dbReference>
<comment type="caution">
    <text evidence="10">The sequence shown here is derived from an EMBL/GenBank/DDBJ whole genome shotgun (WGS) entry which is preliminary data.</text>
</comment>
<evidence type="ECO:0000256" key="3">
    <source>
        <dbReference type="ARBA" id="ARBA00022801"/>
    </source>
</evidence>
<dbReference type="Pfam" id="PF13479">
    <property type="entry name" value="AAA_24"/>
    <property type="match status" value="1"/>
</dbReference>
<evidence type="ECO:0000256" key="7">
    <source>
        <dbReference type="ARBA" id="ARBA00023204"/>
    </source>
</evidence>
<evidence type="ECO:0000313" key="11">
    <source>
        <dbReference type="Proteomes" id="UP000192813"/>
    </source>
</evidence>
<sequence length="660" mass="77064">MTKYSYSRVDLYKRCPYHFKLRYLDKLTELPDYDNAANPLIIGTAMHKGIETENVDIAVKEYLDTFPGLNNLMIEEQIKLEYWIPKAVEFLKVMFAGAEFEHEYRINTNNFIGFVDLMAHHPDGTVSVVDFKYSNSIKNYATSGQLHIYKEQLEQLDYKVRDLSYLFIPKTSIRRKKKETTNEFRKRLMETMDGQQLTFLPIDYDDMEYIYFINTVDEIEEKIASGSEEWVRDPHEECFACRALAGKFGTPPNYLDAIQDEKGEILMALPKNERREEKIDVRPDFWIYAESYVGKSTFVDNVENVLFINTDGNTDNTTAPVVAVADKKIKEGRRIKTEHGWQEFLDTVADLTSEENTFEAVAIDLVEDLYELCRTYVFDQQGWEHESDGEWGKGWGLIKTEFNNAIKRLKMLGYQIIYISKEKVETTKLKGGAEINHYAPNINDKQANFLSGTVDMTIRAYINADDDHVLVLNSDKDSFGGSRIEFKTDEIDLDYDQFVSELEKAQKGKKTYKDSRKTPVDEDDTDTEEVAEEKPKRSRTRKSKAPEDLSDVEMAEDVSEEIEEEKPKRKRRTKESEEEIDTETEEEPDEEKPARKRRTRKTADEPTEDEEESDDAEDTDEEVEEKPERARRSRKTSQEEPEDEEEEVTTTRRRRRSRRS</sequence>
<name>A0A2J9PKL4_9LACT</name>